<dbReference type="PANTHER" id="PTHR11839">
    <property type="entry name" value="UDP/ADP-SUGAR PYROPHOSPHATASE"/>
    <property type="match status" value="1"/>
</dbReference>
<dbReference type="OrthoDB" id="9806150at2"/>
<dbReference type="Pfam" id="PF00293">
    <property type="entry name" value="NUDIX"/>
    <property type="match status" value="1"/>
</dbReference>
<dbReference type="GO" id="GO:0005829">
    <property type="term" value="C:cytosol"/>
    <property type="evidence" value="ECO:0007669"/>
    <property type="project" value="TreeGrafter"/>
</dbReference>
<name>H6L785_SAPGL</name>
<comment type="catalytic activity">
    <reaction evidence="1">
        <text>GDP-alpha-D-mannose + H2O = alpha-D-mannose 1-phosphate + GMP + 2 H(+)</text>
        <dbReference type="Rhea" id="RHEA:27978"/>
        <dbReference type="ChEBI" id="CHEBI:15377"/>
        <dbReference type="ChEBI" id="CHEBI:15378"/>
        <dbReference type="ChEBI" id="CHEBI:57527"/>
        <dbReference type="ChEBI" id="CHEBI:58115"/>
        <dbReference type="ChEBI" id="CHEBI:58409"/>
    </reaction>
</comment>
<dbReference type="PANTHER" id="PTHR11839:SF18">
    <property type="entry name" value="NUDIX HYDROLASE DOMAIN-CONTAINING PROTEIN"/>
    <property type="match status" value="1"/>
</dbReference>
<evidence type="ECO:0000256" key="1">
    <source>
        <dbReference type="ARBA" id="ARBA00000847"/>
    </source>
</evidence>
<dbReference type="GO" id="GO:0019693">
    <property type="term" value="P:ribose phosphate metabolic process"/>
    <property type="evidence" value="ECO:0007669"/>
    <property type="project" value="TreeGrafter"/>
</dbReference>
<reference evidence="9 10" key="1">
    <citation type="journal article" date="2012" name="Stand. Genomic Sci.">
        <title>Complete genome sequencing and analysis of Saprospira grandis str. Lewin, a predatory marine bacterium.</title>
        <authorList>
            <person name="Saw J.H."/>
            <person name="Yuryev A."/>
            <person name="Kanbe M."/>
            <person name="Hou S."/>
            <person name="Young A.G."/>
            <person name="Aizawa S."/>
            <person name="Alam M."/>
        </authorList>
    </citation>
    <scope>NUCLEOTIDE SEQUENCE [LARGE SCALE GENOMIC DNA]</scope>
    <source>
        <strain evidence="9 10">Lewin</strain>
    </source>
</reference>
<dbReference type="eggNOG" id="COG0494">
    <property type="taxonomic scope" value="Bacteria"/>
</dbReference>
<dbReference type="InterPro" id="IPR020084">
    <property type="entry name" value="NUDIX_hydrolase_CS"/>
</dbReference>
<dbReference type="InterPro" id="IPR000086">
    <property type="entry name" value="NUDIX_hydrolase_dom"/>
</dbReference>
<dbReference type="STRING" id="984262.SGRA_3961"/>
<dbReference type="PROSITE" id="PS51462">
    <property type="entry name" value="NUDIX"/>
    <property type="match status" value="1"/>
</dbReference>
<comment type="cofactor">
    <cofactor evidence="2">
        <name>Mg(2+)</name>
        <dbReference type="ChEBI" id="CHEBI:18420"/>
    </cofactor>
</comment>
<evidence type="ECO:0000256" key="4">
    <source>
        <dbReference type="ARBA" id="ARBA00016377"/>
    </source>
</evidence>
<dbReference type="Proteomes" id="UP000007519">
    <property type="component" value="Chromosome"/>
</dbReference>
<comment type="similarity">
    <text evidence="3">Belongs to the Nudix hydrolase family. NudK subfamily.</text>
</comment>
<protein>
    <recommendedName>
        <fullName evidence="4">GDP-mannose pyrophosphatase</fullName>
    </recommendedName>
    <alternativeName>
        <fullName evidence="6">GDP-mannose hydrolase</fullName>
    </alternativeName>
    <alternativeName>
        <fullName evidence="7">GDPMK</fullName>
    </alternativeName>
</protein>
<evidence type="ECO:0000313" key="10">
    <source>
        <dbReference type="Proteomes" id="UP000007519"/>
    </source>
</evidence>
<dbReference type="CDD" id="cd24161">
    <property type="entry name" value="NUDIX_ADPRase_Ndx2"/>
    <property type="match status" value="1"/>
</dbReference>
<evidence type="ECO:0000256" key="5">
    <source>
        <dbReference type="ARBA" id="ARBA00022801"/>
    </source>
</evidence>
<organism evidence="9 10">
    <name type="scientific">Saprospira grandis (strain Lewin)</name>
    <dbReference type="NCBI Taxonomy" id="984262"/>
    <lineage>
        <taxon>Bacteria</taxon>
        <taxon>Pseudomonadati</taxon>
        <taxon>Bacteroidota</taxon>
        <taxon>Saprospiria</taxon>
        <taxon>Saprospirales</taxon>
        <taxon>Saprospiraceae</taxon>
        <taxon>Saprospira</taxon>
    </lineage>
</organism>
<evidence type="ECO:0000259" key="8">
    <source>
        <dbReference type="PROSITE" id="PS51462"/>
    </source>
</evidence>
<evidence type="ECO:0000256" key="6">
    <source>
        <dbReference type="ARBA" id="ARBA00032162"/>
    </source>
</evidence>
<evidence type="ECO:0000256" key="2">
    <source>
        <dbReference type="ARBA" id="ARBA00001946"/>
    </source>
</evidence>
<gene>
    <name evidence="9" type="ordered locus">SGRA_3961</name>
</gene>
<dbReference type="Gene3D" id="3.90.79.10">
    <property type="entry name" value="Nucleoside Triphosphate Pyrophosphohydrolase"/>
    <property type="match status" value="1"/>
</dbReference>
<dbReference type="PROSITE" id="PS00893">
    <property type="entry name" value="NUDIX_BOX"/>
    <property type="match status" value="1"/>
</dbReference>
<keyword evidence="10" id="KW-1185">Reference proteome</keyword>
<feature type="domain" description="Nudix hydrolase" evidence="8">
    <location>
        <begin position="43"/>
        <end position="172"/>
    </location>
</feature>
<dbReference type="SUPFAM" id="SSF55811">
    <property type="entry name" value="Nudix"/>
    <property type="match status" value="1"/>
</dbReference>
<dbReference type="HOGENOM" id="CLU_062658_5_2_10"/>
<accession>H6L785</accession>
<evidence type="ECO:0000256" key="3">
    <source>
        <dbReference type="ARBA" id="ARBA00007275"/>
    </source>
</evidence>
<evidence type="ECO:0000313" key="9">
    <source>
        <dbReference type="EMBL" id="AFC26676.1"/>
    </source>
</evidence>
<dbReference type="GO" id="GO:0016787">
    <property type="term" value="F:hydrolase activity"/>
    <property type="evidence" value="ECO:0007669"/>
    <property type="project" value="UniProtKB-KW"/>
</dbReference>
<proteinExistence type="inferred from homology"/>
<evidence type="ECO:0000256" key="7">
    <source>
        <dbReference type="ARBA" id="ARBA00032272"/>
    </source>
</evidence>
<dbReference type="InterPro" id="IPR015797">
    <property type="entry name" value="NUDIX_hydrolase-like_dom_sf"/>
</dbReference>
<dbReference type="EMBL" id="CP002831">
    <property type="protein sequence ID" value="AFC26676.1"/>
    <property type="molecule type" value="Genomic_DNA"/>
</dbReference>
<dbReference type="KEGG" id="sgn:SGRA_3961"/>
<dbReference type="RefSeq" id="WP_015694258.1">
    <property type="nucleotide sequence ID" value="NC_016940.1"/>
</dbReference>
<dbReference type="GO" id="GO:0006753">
    <property type="term" value="P:nucleoside phosphate metabolic process"/>
    <property type="evidence" value="ECO:0007669"/>
    <property type="project" value="TreeGrafter"/>
</dbReference>
<dbReference type="AlphaFoldDB" id="H6L785"/>
<keyword evidence="5 9" id="KW-0378">Hydrolase</keyword>
<sequence>MEEKNPWTFLSRKKIYNNPWIELEEDQVLDPSGKAGIYGVVHFKNIAVGVIPIDAEGYTYLVGQYRYPLSAYSWEIPEGGCPKTESPLAAAQRELLEETGLRAKKWRPLLQLHTSNSVTDESGIVYLAQELSQGQAQPESSEELRLWRLPLAQAIEMALNDEITDVISQAALFKLKILMDKDEL</sequence>